<evidence type="ECO:0000313" key="1">
    <source>
        <dbReference type="EMBL" id="ASZ76761.1"/>
    </source>
</evidence>
<reference evidence="1 2" key="1">
    <citation type="submission" date="2017-04" db="EMBL/GenBank/DDBJ databases">
        <title>Complete Genome Sequence of Lytic Bacteriophage EF1 Infecting Enterococcus faecalis Isolates.</title>
        <authorList>
            <person name="Kim D."/>
            <person name="Kim Y.J."/>
            <person name="Han B.K."/>
            <person name="Kim H."/>
        </authorList>
    </citation>
    <scope>NUCLEOTIDE SEQUENCE [LARGE SCALE GENOMIC DNA]</scope>
</reference>
<dbReference type="EMBL" id="MF001358">
    <property type="protein sequence ID" value="ASZ76761.1"/>
    <property type="molecule type" value="Genomic_DNA"/>
</dbReference>
<keyword evidence="2" id="KW-1185">Reference proteome</keyword>
<organism evidence="1 2">
    <name type="scientific">Enterococcus phage EF1</name>
    <dbReference type="NCBI Taxonomy" id="2025813"/>
    <lineage>
        <taxon>Viruses</taxon>
        <taxon>Duplodnaviria</taxon>
        <taxon>Heunggongvirae</taxon>
        <taxon>Uroviricota</taxon>
        <taxon>Caudoviricetes</taxon>
    </lineage>
</organism>
<protein>
    <submittedName>
        <fullName evidence="1">Uncharacterized protein</fullName>
    </submittedName>
</protein>
<dbReference type="Proteomes" id="UP000260005">
    <property type="component" value="Segment"/>
</dbReference>
<evidence type="ECO:0000313" key="2">
    <source>
        <dbReference type="Proteomes" id="UP000260005"/>
    </source>
</evidence>
<accession>A0A249XXR2</accession>
<sequence>MYTIILTKSNGYGGITETEYNNIGNYRITDDFLIMEDSNMGGSYYIPKDQILEFELNRQV</sequence>
<name>A0A249XXR2_9CAUD</name>
<proteinExistence type="predicted"/>